<protein>
    <submittedName>
        <fullName evidence="1">Uncharacterized protein</fullName>
    </submittedName>
</protein>
<dbReference type="RefSeq" id="WP_135282843.1">
    <property type="nucleotide sequence ID" value="NZ_SRIO01000028.1"/>
</dbReference>
<evidence type="ECO:0000313" key="2">
    <source>
        <dbReference type="Proteomes" id="UP000297890"/>
    </source>
</evidence>
<keyword evidence="2" id="KW-1185">Reference proteome</keyword>
<name>A0A4Z0F4W4_9GAMM</name>
<proteinExistence type="predicted"/>
<comment type="caution">
    <text evidence="1">The sequence shown here is derived from an EMBL/GenBank/DDBJ whole genome shotgun (WGS) entry which is preliminary data.</text>
</comment>
<dbReference type="EMBL" id="SRIO01000028">
    <property type="protein sequence ID" value="TFZ81327.1"/>
    <property type="molecule type" value="Genomic_DNA"/>
</dbReference>
<reference evidence="1 2" key="1">
    <citation type="journal article" date="2019" name="ISME J.">
        <title>Candidatus Macondimonas diazotrophica, a novel gammaproteobacterial genus dominating crude-oil-contaminated coastal sediments.</title>
        <authorList>
            <person name="Karthikeyan S."/>
            <person name="Konstantinidis K."/>
        </authorList>
    </citation>
    <scope>NUCLEOTIDE SEQUENCE [LARGE SCALE GENOMIC DNA]</scope>
    <source>
        <strain evidence="1 2">KTK01</strain>
    </source>
</reference>
<sequence length="109" mass="11407">MALTTNTLAQTGGVANHATGYVVTDSGTAAATTFNVGFKPRMVRFHNLTDRISDEWYEGMAAASSLHTVAAGTRTLETTNGITVNDDGTFTVTAVTMVASKSFAWEAVG</sequence>
<evidence type="ECO:0000313" key="1">
    <source>
        <dbReference type="EMBL" id="TFZ81327.1"/>
    </source>
</evidence>
<gene>
    <name evidence="1" type="ORF">E4680_12960</name>
</gene>
<dbReference type="AlphaFoldDB" id="A0A4Z0F4W4"/>
<organism evidence="1 2">
    <name type="scientific">Candidatus Macondimonas diazotrophica</name>
    <dbReference type="NCBI Taxonomy" id="2305248"/>
    <lineage>
        <taxon>Bacteria</taxon>
        <taxon>Pseudomonadati</taxon>
        <taxon>Pseudomonadota</taxon>
        <taxon>Gammaproteobacteria</taxon>
        <taxon>Chromatiales</taxon>
        <taxon>Ectothiorhodospiraceae</taxon>
        <taxon>Candidatus Macondimonas</taxon>
    </lineage>
</organism>
<dbReference type="Proteomes" id="UP000297890">
    <property type="component" value="Unassembled WGS sequence"/>
</dbReference>
<accession>A0A4Z0F4W4</accession>